<evidence type="ECO:0000313" key="3">
    <source>
        <dbReference type="Proteomes" id="UP000198287"/>
    </source>
</evidence>
<protein>
    <submittedName>
        <fullName evidence="2">Uncharacterized protein</fullName>
    </submittedName>
</protein>
<name>A0A226ETD6_FOLCA</name>
<evidence type="ECO:0000313" key="2">
    <source>
        <dbReference type="EMBL" id="OXA60071.1"/>
    </source>
</evidence>
<dbReference type="AlphaFoldDB" id="A0A226ETD6"/>
<gene>
    <name evidence="2" type="ORF">Fcan01_04935</name>
</gene>
<sequence>MLSYFRTLVYLTIVLLITIQDSISQHAQFLHLWTTPNCEGAPFANSSGTNVYSLPETTPTVYYRLNGLWAIQLCNTANNCNERIIRVGTNTTCSPVPLGQNTILEITRFGDSAQNERKITFFEQPGLQGASFSVDEIGANFTTRTARSYYFTGTNSWEHKPSGNVGVGNCITHTMGVRDRGFGFTYATFGINWQIGSVKYGCTSNEVPNTTTVPTTSPNSNGGVRTKVDSILMHSLIIALVFLKIVST</sequence>
<comment type="caution">
    <text evidence="2">The sequence shown here is derived from an EMBL/GenBank/DDBJ whole genome shotgun (WGS) entry which is preliminary data.</text>
</comment>
<dbReference type="EMBL" id="LNIX01000002">
    <property type="protein sequence ID" value="OXA60071.1"/>
    <property type="molecule type" value="Genomic_DNA"/>
</dbReference>
<feature type="chain" id="PRO_5012398181" evidence="1">
    <location>
        <begin position="25"/>
        <end position="248"/>
    </location>
</feature>
<keyword evidence="3" id="KW-1185">Reference proteome</keyword>
<reference evidence="2 3" key="1">
    <citation type="submission" date="2015-12" db="EMBL/GenBank/DDBJ databases">
        <title>The genome of Folsomia candida.</title>
        <authorList>
            <person name="Faddeeva A."/>
            <person name="Derks M.F."/>
            <person name="Anvar Y."/>
            <person name="Smit S."/>
            <person name="Van Straalen N."/>
            <person name="Roelofs D."/>
        </authorList>
    </citation>
    <scope>NUCLEOTIDE SEQUENCE [LARGE SCALE GENOMIC DNA]</scope>
    <source>
        <strain evidence="2 3">VU population</strain>
        <tissue evidence="2">Whole body</tissue>
    </source>
</reference>
<feature type="signal peptide" evidence="1">
    <location>
        <begin position="1"/>
        <end position="24"/>
    </location>
</feature>
<proteinExistence type="predicted"/>
<accession>A0A226ETD6</accession>
<keyword evidence="1" id="KW-0732">Signal</keyword>
<dbReference type="Proteomes" id="UP000198287">
    <property type="component" value="Unassembled WGS sequence"/>
</dbReference>
<organism evidence="2 3">
    <name type="scientific">Folsomia candida</name>
    <name type="common">Springtail</name>
    <dbReference type="NCBI Taxonomy" id="158441"/>
    <lineage>
        <taxon>Eukaryota</taxon>
        <taxon>Metazoa</taxon>
        <taxon>Ecdysozoa</taxon>
        <taxon>Arthropoda</taxon>
        <taxon>Hexapoda</taxon>
        <taxon>Collembola</taxon>
        <taxon>Entomobryomorpha</taxon>
        <taxon>Isotomoidea</taxon>
        <taxon>Isotomidae</taxon>
        <taxon>Proisotominae</taxon>
        <taxon>Folsomia</taxon>
    </lineage>
</organism>
<evidence type="ECO:0000256" key="1">
    <source>
        <dbReference type="SAM" id="SignalP"/>
    </source>
</evidence>